<name>A0AAE6EEM6_AGRTU</name>
<organism evidence="2 3">
    <name type="scientific">Agrobacterium tumefaciens</name>
    <dbReference type="NCBI Taxonomy" id="358"/>
    <lineage>
        <taxon>Bacteria</taxon>
        <taxon>Pseudomonadati</taxon>
        <taxon>Pseudomonadota</taxon>
        <taxon>Alphaproteobacteria</taxon>
        <taxon>Hyphomicrobiales</taxon>
        <taxon>Rhizobiaceae</taxon>
        <taxon>Rhizobium/Agrobacterium group</taxon>
        <taxon>Agrobacterium</taxon>
        <taxon>Agrobacterium tumefaciens complex</taxon>
    </lineage>
</organism>
<accession>A0AAE6EEM6</accession>
<feature type="chain" id="PRO_5042199277" evidence="1">
    <location>
        <begin position="25"/>
        <end position="153"/>
    </location>
</feature>
<dbReference type="AlphaFoldDB" id="A0AAE6EEM6"/>
<protein>
    <submittedName>
        <fullName evidence="2">Uncharacterized protein</fullName>
    </submittedName>
</protein>
<reference evidence="2 3" key="1">
    <citation type="submission" date="2019-04" db="EMBL/GenBank/DDBJ databases">
        <title>Complete genome sequence of Agrobacterium tumefaciens CFBP5877.</title>
        <authorList>
            <person name="Huang Y.-Y."/>
            <person name="Chiang H.-Y."/>
            <person name="Chou L."/>
            <person name="Lai E.-M."/>
            <person name="Kuo C.-H."/>
        </authorList>
    </citation>
    <scope>NUCLEOTIDE SEQUENCE [LARGE SCALE GENOMIC DNA]</scope>
    <source>
        <strain evidence="2 3">CFBP5877</strain>
    </source>
</reference>
<dbReference type="Proteomes" id="UP000298579">
    <property type="component" value="Chromosome circular"/>
</dbReference>
<dbReference type="EMBL" id="CP039897">
    <property type="protein sequence ID" value="QCL78993.1"/>
    <property type="molecule type" value="Genomic_DNA"/>
</dbReference>
<keyword evidence="1" id="KW-0732">Signal</keyword>
<evidence type="ECO:0000313" key="2">
    <source>
        <dbReference type="EMBL" id="QCL78993.1"/>
    </source>
</evidence>
<evidence type="ECO:0000256" key="1">
    <source>
        <dbReference type="SAM" id="SignalP"/>
    </source>
</evidence>
<feature type="signal peptide" evidence="1">
    <location>
        <begin position="1"/>
        <end position="24"/>
    </location>
</feature>
<proteinExistence type="predicted"/>
<sequence>MRHTIAVKTALAFLLLLASLGAAAAMQPCPSQDERLKSAEIVVEARVRSLTIGDSGIMDSEGINPRMIRAELEFVKAIKGDIKKRDIVAYGTSFSFALLKPLTTMAVVYDLGPEDTLELELSIEKIEKVGSLYTLDDCAYWKLPDGFADAMSD</sequence>
<dbReference type="RefSeq" id="WP_080824868.1">
    <property type="nucleotide sequence ID" value="NZ_CP039888.1"/>
</dbReference>
<gene>
    <name evidence="2" type="ORF">CFBP5877_07860</name>
</gene>
<evidence type="ECO:0000313" key="3">
    <source>
        <dbReference type="Proteomes" id="UP000298579"/>
    </source>
</evidence>